<evidence type="ECO:0000259" key="4">
    <source>
        <dbReference type="Pfam" id="PF01575"/>
    </source>
</evidence>
<dbReference type="RefSeq" id="WP_147180459.1">
    <property type="nucleotide sequence ID" value="NZ_BJZP01000010.1"/>
</dbReference>
<organism evidence="5 6">
    <name type="scientific">Ciceribacter naphthalenivorans</name>
    <dbReference type="NCBI Taxonomy" id="1118451"/>
    <lineage>
        <taxon>Bacteria</taxon>
        <taxon>Pseudomonadati</taxon>
        <taxon>Pseudomonadota</taxon>
        <taxon>Alphaproteobacteria</taxon>
        <taxon>Hyphomicrobiales</taxon>
        <taxon>Rhizobiaceae</taxon>
        <taxon>Ciceribacter</taxon>
    </lineage>
</organism>
<dbReference type="OrthoDB" id="9800237at2"/>
<evidence type="ECO:0000256" key="2">
    <source>
        <dbReference type="ARBA" id="ARBA00023315"/>
    </source>
</evidence>
<dbReference type="Proteomes" id="UP000321717">
    <property type="component" value="Unassembled WGS sequence"/>
</dbReference>
<dbReference type="Pfam" id="PF01515">
    <property type="entry name" value="PTA_PTB"/>
    <property type="match status" value="1"/>
</dbReference>
<dbReference type="Gene3D" id="3.40.718.10">
    <property type="entry name" value="Isopropylmalate Dehydrogenase"/>
    <property type="match status" value="1"/>
</dbReference>
<dbReference type="InterPro" id="IPR003965">
    <property type="entry name" value="Fatty_acid_synthase"/>
</dbReference>
<gene>
    <name evidence="5" type="ORF">RNA01_24180</name>
</gene>
<dbReference type="InterPro" id="IPR050500">
    <property type="entry name" value="Phos_Acetyltrans/Butyryltrans"/>
</dbReference>
<reference evidence="5 6" key="1">
    <citation type="submission" date="2019-07" db="EMBL/GenBank/DDBJ databases">
        <title>Whole genome shotgun sequence of Rhizobium naphthalenivorans NBRC 107585.</title>
        <authorList>
            <person name="Hosoyama A."/>
            <person name="Uohara A."/>
            <person name="Ohji S."/>
            <person name="Ichikawa N."/>
        </authorList>
    </citation>
    <scope>NUCLEOTIDE SEQUENCE [LARGE SCALE GENOMIC DNA]</scope>
    <source>
        <strain evidence="5 6">NBRC 107585</strain>
    </source>
</reference>
<evidence type="ECO:0000256" key="1">
    <source>
        <dbReference type="ARBA" id="ARBA00022679"/>
    </source>
</evidence>
<comment type="caution">
    <text evidence="5">The sequence shown here is derived from an EMBL/GenBank/DDBJ whole genome shotgun (WGS) entry which is preliminary data.</text>
</comment>
<dbReference type="InterPro" id="IPR002505">
    <property type="entry name" value="PTA_PTB"/>
</dbReference>
<dbReference type="NCBIfam" id="NF008852">
    <property type="entry name" value="PRK11890.1"/>
    <property type="match status" value="1"/>
</dbReference>
<evidence type="ECO:0000313" key="6">
    <source>
        <dbReference type="Proteomes" id="UP000321717"/>
    </source>
</evidence>
<evidence type="ECO:0000313" key="5">
    <source>
        <dbReference type="EMBL" id="GEO85486.1"/>
    </source>
</evidence>
<dbReference type="Pfam" id="PF01575">
    <property type="entry name" value="MaoC_dehydratas"/>
    <property type="match status" value="1"/>
</dbReference>
<accession>A0A512HJ51</accession>
<dbReference type="CDD" id="cd03449">
    <property type="entry name" value="R_hydratase"/>
    <property type="match status" value="1"/>
</dbReference>
<dbReference type="GO" id="GO:0004312">
    <property type="term" value="F:fatty acid synthase activity"/>
    <property type="evidence" value="ECO:0007669"/>
    <property type="project" value="InterPro"/>
</dbReference>
<dbReference type="InterPro" id="IPR002539">
    <property type="entry name" value="MaoC-like_dom"/>
</dbReference>
<dbReference type="NCBIfam" id="NF006045">
    <property type="entry name" value="PRK08190.1"/>
    <property type="match status" value="1"/>
</dbReference>
<sequence length="468" mass="49667">MTETLLTNRTFDELKVGDSATLKRSVDLESIKLFARASGDFNPAHVDAKFAEKDFFGHIIAHGMWTAAVVSAVLGTKLPGPGTIYLGQELRFEKPVFPGDTITAIVTVTEKRPDKRIVVFDTRCTNQKGEEVLCGRATVIAPFERMEWPQVTLPEVVAQHHDRFDDIVAEARALPLIKTALVHPCSPEAIQAAIEIRDENLLDPVLIGPEAKIRAAAEKAGISLDGFEIISVEHSHAAAEKAVELAVAGKVSTLMKGSLHTDELLGAVVAPGSGLRTARRISHAYVMDVPAYEKLLVVTDAAINIAPTLDHKRDICQNAIDLLQLLGNTKPKVAVLAAVETINDKMQATLDAAALTVMAARGQITGASVDGPLAFDNAISLEAARTKGIVSPVAGQADILLVPDLEAGNMLAKQLLYFAGADAAGLVLGARVPIILTSRSDSLKVRIASAALAKLVAAKRAAQGLPAQ</sequence>
<protein>
    <submittedName>
        <fullName evidence="5">Bifunctional enoyl-CoA hydratase/phosphate acetyltransferase</fullName>
    </submittedName>
</protein>
<dbReference type="GO" id="GO:0006633">
    <property type="term" value="P:fatty acid biosynthetic process"/>
    <property type="evidence" value="ECO:0007669"/>
    <property type="project" value="InterPro"/>
</dbReference>
<dbReference type="PRINTS" id="PR01483">
    <property type="entry name" value="FASYNTHASE"/>
</dbReference>
<dbReference type="AlphaFoldDB" id="A0A512HJ51"/>
<dbReference type="PANTHER" id="PTHR43356">
    <property type="entry name" value="PHOSPHATE ACETYLTRANSFERASE"/>
    <property type="match status" value="1"/>
</dbReference>
<dbReference type="PANTHER" id="PTHR43356:SF2">
    <property type="entry name" value="PHOSPHATE ACETYLTRANSFERASE"/>
    <property type="match status" value="1"/>
</dbReference>
<dbReference type="Gene3D" id="3.10.129.10">
    <property type="entry name" value="Hotdog Thioesterase"/>
    <property type="match status" value="1"/>
</dbReference>
<dbReference type="GO" id="GO:0005835">
    <property type="term" value="C:fatty acid synthase complex"/>
    <property type="evidence" value="ECO:0007669"/>
    <property type="project" value="InterPro"/>
</dbReference>
<dbReference type="SUPFAM" id="SSF53659">
    <property type="entry name" value="Isocitrate/Isopropylmalate dehydrogenase-like"/>
    <property type="match status" value="1"/>
</dbReference>
<dbReference type="SUPFAM" id="SSF54637">
    <property type="entry name" value="Thioesterase/thiol ester dehydrase-isomerase"/>
    <property type="match status" value="1"/>
</dbReference>
<dbReference type="InterPro" id="IPR029069">
    <property type="entry name" value="HotDog_dom_sf"/>
</dbReference>
<dbReference type="EMBL" id="BJZP01000010">
    <property type="protein sequence ID" value="GEO85486.1"/>
    <property type="molecule type" value="Genomic_DNA"/>
</dbReference>
<feature type="domain" description="Phosphate acetyl/butaryl transferase" evidence="3">
    <location>
        <begin position="239"/>
        <end position="453"/>
    </location>
</feature>
<name>A0A512HJ51_9HYPH</name>
<keyword evidence="1 5" id="KW-0808">Transferase</keyword>
<feature type="domain" description="MaoC-like" evidence="4">
    <location>
        <begin position="23"/>
        <end position="122"/>
    </location>
</feature>
<keyword evidence="2" id="KW-0012">Acyltransferase</keyword>
<keyword evidence="6" id="KW-1185">Reference proteome</keyword>
<proteinExistence type="predicted"/>
<evidence type="ECO:0000259" key="3">
    <source>
        <dbReference type="Pfam" id="PF01515"/>
    </source>
</evidence>